<dbReference type="RefSeq" id="WP_105999666.1">
    <property type="nucleotide sequence ID" value="NZ_CM009578.1"/>
</dbReference>
<accession>A0A2S8B202</accession>
<dbReference type="Gene3D" id="1.10.10.10">
    <property type="entry name" value="Winged helix-like DNA-binding domain superfamily/Winged helix DNA-binding domain"/>
    <property type="match status" value="1"/>
</dbReference>
<dbReference type="PANTHER" id="PTHR43537:SF50">
    <property type="entry name" value="TRANSCRIPTIONAL REGULATORY PROTEIN"/>
    <property type="match status" value="1"/>
</dbReference>
<keyword evidence="1" id="KW-0805">Transcription regulation</keyword>
<organism evidence="5 6">
    <name type="scientific">Sphingopyxis lindanitolerans</name>
    <dbReference type="NCBI Taxonomy" id="2054227"/>
    <lineage>
        <taxon>Bacteria</taxon>
        <taxon>Pseudomonadati</taxon>
        <taxon>Pseudomonadota</taxon>
        <taxon>Alphaproteobacteria</taxon>
        <taxon>Sphingomonadales</taxon>
        <taxon>Sphingomonadaceae</taxon>
        <taxon>Sphingopyxis</taxon>
    </lineage>
</organism>
<keyword evidence="6" id="KW-1185">Reference proteome</keyword>
<keyword evidence="3" id="KW-0804">Transcription</keyword>
<comment type="caution">
    <text evidence="5">The sequence shown here is derived from an EMBL/GenBank/DDBJ whole genome shotgun (WGS) entry which is preliminary data.</text>
</comment>
<dbReference type="InterPro" id="IPR036390">
    <property type="entry name" value="WH_DNA-bd_sf"/>
</dbReference>
<dbReference type="InterPro" id="IPR000524">
    <property type="entry name" value="Tscrpt_reg_HTH_GntR"/>
</dbReference>
<dbReference type="Gene3D" id="1.20.120.530">
    <property type="entry name" value="GntR ligand-binding domain-like"/>
    <property type="match status" value="1"/>
</dbReference>
<evidence type="ECO:0000256" key="2">
    <source>
        <dbReference type="ARBA" id="ARBA00023125"/>
    </source>
</evidence>
<proteinExistence type="predicted"/>
<dbReference type="EMBL" id="PHFW01000003">
    <property type="protein sequence ID" value="PQM26289.1"/>
    <property type="molecule type" value="Genomic_DNA"/>
</dbReference>
<dbReference type="PANTHER" id="PTHR43537">
    <property type="entry name" value="TRANSCRIPTIONAL REGULATOR, GNTR FAMILY"/>
    <property type="match status" value="1"/>
</dbReference>
<dbReference type="PRINTS" id="PR00035">
    <property type="entry name" value="HTHGNTR"/>
</dbReference>
<dbReference type="InterPro" id="IPR011711">
    <property type="entry name" value="GntR_C"/>
</dbReference>
<evidence type="ECO:0000256" key="3">
    <source>
        <dbReference type="ARBA" id="ARBA00023163"/>
    </source>
</evidence>
<gene>
    <name evidence="5" type="ORF">CVO77_14610</name>
</gene>
<name>A0A2S8B202_9SPHN</name>
<evidence type="ECO:0000259" key="4">
    <source>
        <dbReference type="PROSITE" id="PS50949"/>
    </source>
</evidence>
<dbReference type="SUPFAM" id="SSF48008">
    <property type="entry name" value="GntR ligand-binding domain-like"/>
    <property type="match status" value="1"/>
</dbReference>
<dbReference type="Pfam" id="PF07729">
    <property type="entry name" value="FCD"/>
    <property type="match status" value="1"/>
</dbReference>
<dbReference type="Pfam" id="PF00392">
    <property type="entry name" value="GntR"/>
    <property type="match status" value="1"/>
</dbReference>
<dbReference type="SMART" id="SM00895">
    <property type="entry name" value="FCD"/>
    <property type="match status" value="1"/>
</dbReference>
<dbReference type="InterPro" id="IPR008920">
    <property type="entry name" value="TF_FadR/GntR_C"/>
</dbReference>
<feature type="domain" description="HTH gntR-type" evidence="4">
    <location>
        <begin position="14"/>
        <end position="81"/>
    </location>
</feature>
<evidence type="ECO:0000313" key="6">
    <source>
        <dbReference type="Proteomes" id="UP000238954"/>
    </source>
</evidence>
<dbReference type="GO" id="GO:0003700">
    <property type="term" value="F:DNA-binding transcription factor activity"/>
    <property type="evidence" value="ECO:0007669"/>
    <property type="project" value="InterPro"/>
</dbReference>
<evidence type="ECO:0000256" key="1">
    <source>
        <dbReference type="ARBA" id="ARBA00023015"/>
    </source>
</evidence>
<reference evidence="6" key="1">
    <citation type="submission" date="2017-11" db="EMBL/GenBank/DDBJ databases">
        <title>The complete genome sequence of Sphingopyxis pomeranensis sp. nov. strain WS5A3p.</title>
        <authorList>
            <person name="Kaminski M.A."/>
        </authorList>
    </citation>
    <scope>NUCLEOTIDE SEQUENCE [LARGE SCALE GENOMIC DNA]</scope>
    <source>
        <strain evidence="6">WS5A3p</strain>
    </source>
</reference>
<dbReference type="SUPFAM" id="SSF46785">
    <property type="entry name" value="Winged helix' DNA-binding domain"/>
    <property type="match status" value="1"/>
</dbReference>
<dbReference type="GO" id="GO:0043565">
    <property type="term" value="F:sequence-specific DNA binding"/>
    <property type="evidence" value="ECO:0007669"/>
    <property type="project" value="InterPro"/>
</dbReference>
<dbReference type="OrthoDB" id="7620579at2"/>
<evidence type="ECO:0000313" key="5">
    <source>
        <dbReference type="EMBL" id="PQM26289.1"/>
    </source>
</evidence>
<dbReference type="PROSITE" id="PS50949">
    <property type="entry name" value="HTH_GNTR"/>
    <property type="match status" value="1"/>
</dbReference>
<dbReference type="AlphaFoldDB" id="A0A2S8B202"/>
<protein>
    <recommendedName>
        <fullName evidence="4">HTH gntR-type domain-containing protein</fullName>
    </recommendedName>
</protein>
<dbReference type="Proteomes" id="UP000238954">
    <property type="component" value="Chromosome"/>
</dbReference>
<dbReference type="PRINTS" id="PR00033">
    <property type="entry name" value="HTHASNC"/>
</dbReference>
<keyword evidence="2" id="KW-0238">DNA-binding</keyword>
<dbReference type="SMART" id="SM00345">
    <property type="entry name" value="HTH_GNTR"/>
    <property type="match status" value="1"/>
</dbReference>
<dbReference type="InterPro" id="IPR000485">
    <property type="entry name" value="AsnC-type_HTH_dom"/>
</dbReference>
<dbReference type="InterPro" id="IPR036388">
    <property type="entry name" value="WH-like_DNA-bd_sf"/>
</dbReference>
<sequence length="219" mass="24418">MGHESGIKKEGRAGDLVHIVWSAVRDRLLSGTLAPGNRIREAEIARELGISRAPVREALRMMEQKGLVAKSPNLSYVVVTLTERDISELMTMRVALEGLAAKLSFRRARTIEAMTAALSDMRKAVKRNDYVAAMASDKAFHLAMIEGADHDRLREVYATLTDQMHLAYVGLSLRRPDLTRIVKDHELLFDLAVNGASEDLVEELTRHIQFASTVLRNTV</sequence>